<evidence type="ECO:0000313" key="1">
    <source>
        <dbReference type="EMBL" id="VDK72790.1"/>
    </source>
</evidence>
<dbReference type="OrthoDB" id="3176171at2759"/>
<protein>
    <submittedName>
        <fullName evidence="1">Uncharacterized protein</fullName>
    </submittedName>
</protein>
<organism evidence="1 2">
    <name type="scientific">Gongylonema pulchrum</name>
    <dbReference type="NCBI Taxonomy" id="637853"/>
    <lineage>
        <taxon>Eukaryota</taxon>
        <taxon>Metazoa</taxon>
        <taxon>Ecdysozoa</taxon>
        <taxon>Nematoda</taxon>
        <taxon>Chromadorea</taxon>
        <taxon>Rhabditida</taxon>
        <taxon>Spirurina</taxon>
        <taxon>Spiruromorpha</taxon>
        <taxon>Spiruroidea</taxon>
        <taxon>Gongylonematidae</taxon>
        <taxon>Gongylonema</taxon>
    </lineage>
</organism>
<dbReference type="EMBL" id="UYRT01031158">
    <property type="protein sequence ID" value="VDK72790.1"/>
    <property type="molecule type" value="Genomic_DNA"/>
</dbReference>
<gene>
    <name evidence="1" type="ORF">GPUH_LOCUS9472</name>
</gene>
<keyword evidence="2" id="KW-1185">Reference proteome</keyword>
<accession>A0A3P6SYC5</accession>
<proteinExistence type="predicted"/>
<sequence>MAKVVPVATSIVDVQTDRGVIELRSPRELNDPPKVFTFDAVYDPRCNKIISPTSRKKE</sequence>
<dbReference type="Proteomes" id="UP000271098">
    <property type="component" value="Unassembled WGS sequence"/>
</dbReference>
<reference evidence="1 2" key="1">
    <citation type="submission" date="2018-11" db="EMBL/GenBank/DDBJ databases">
        <authorList>
            <consortium name="Pathogen Informatics"/>
        </authorList>
    </citation>
    <scope>NUCLEOTIDE SEQUENCE [LARGE SCALE GENOMIC DNA]</scope>
</reference>
<evidence type="ECO:0000313" key="2">
    <source>
        <dbReference type="Proteomes" id="UP000271098"/>
    </source>
</evidence>
<name>A0A3P6SYC5_9BILA</name>
<dbReference type="AlphaFoldDB" id="A0A3P6SYC5"/>